<evidence type="ECO:0000256" key="2">
    <source>
        <dbReference type="ARBA" id="ARBA00011131"/>
    </source>
</evidence>
<accession>A0ABS3Q4Q3</accession>
<dbReference type="SMART" id="SM00382">
    <property type="entry name" value="AAA"/>
    <property type="match status" value="1"/>
</dbReference>
<keyword evidence="7" id="KW-0472">Membrane</keyword>
<dbReference type="PROSITE" id="PS50893">
    <property type="entry name" value="ABC_TRANSPORTER_2"/>
    <property type="match status" value="1"/>
</dbReference>
<evidence type="ECO:0000313" key="13">
    <source>
        <dbReference type="Proteomes" id="UP000664835"/>
    </source>
</evidence>
<reference evidence="12 13" key="1">
    <citation type="submission" date="2021-03" db="EMBL/GenBank/DDBJ databases">
        <title>Thiomicrorhabdus sp.nov.,novel sulfur-oxidizing bacteria isolated from coastal sediment.</title>
        <authorList>
            <person name="Liu X."/>
        </authorList>
    </citation>
    <scope>NUCLEOTIDE SEQUENCE [LARGE SCALE GENOMIC DNA]</scope>
    <source>
        <strain evidence="12 13">6S2-11</strain>
    </source>
</reference>
<dbReference type="InterPro" id="IPR017911">
    <property type="entry name" value="MacB-like_ATP-bd"/>
</dbReference>
<evidence type="ECO:0000256" key="7">
    <source>
        <dbReference type="ARBA" id="ARBA00023136"/>
    </source>
</evidence>
<dbReference type="InterPro" id="IPR003593">
    <property type="entry name" value="AAA+_ATPase"/>
</dbReference>
<evidence type="ECO:0000256" key="3">
    <source>
        <dbReference type="ARBA" id="ARBA00022448"/>
    </source>
</evidence>
<dbReference type="PANTHER" id="PTHR24220">
    <property type="entry name" value="IMPORT ATP-BINDING PROTEIN"/>
    <property type="match status" value="1"/>
</dbReference>
<dbReference type="SUPFAM" id="SSF52540">
    <property type="entry name" value="P-loop containing nucleoside triphosphate hydrolases"/>
    <property type="match status" value="1"/>
</dbReference>
<evidence type="ECO:0000259" key="11">
    <source>
        <dbReference type="PROSITE" id="PS50893"/>
    </source>
</evidence>
<dbReference type="GO" id="GO:0005524">
    <property type="term" value="F:ATP binding"/>
    <property type="evidence" value="ECO:0007669"/>
    <property type="project" value="UniProtKB-KW"/>
</dbReference>
<dbReference type="Pfam" id="PF00005">
    <property type="entry name" value="ABC_tran"/>
    <property type="match status" value="1"/>
</dbReference>
<evidence type="ECO:0000313" key="12">
    <source>
        <dbReference type="EMBL" id="MBO1927315.1"/>
    </source>
</evidence>
<dbReference type="RefSeq" id="WP_208149160.1">
    <property type="nucleotide sequence ID" value="NZ_JAGETV010000009.1"/>
</dbReference>
<dbReference type="EMBL" id="JAGETV010000009">
    <property type="protein sequence ID" value="MBO1927315.1"/>
    <property type="molecule type" value="Genomic_DNA"/>
</dbReference>
<organism evidence="12 13">
    <name type="scientific">Thiomicrorhabdus marina</name>
    <dbReference type="NCBI Taxonomy" id="2818442"/>
    <lineage>
        <taxon>Bacteria</taxon>
        <taxon>Pseudomonadati</taxon>
        <taxon>Pseudomonadota</taxon>
        <taxon>Gammaproteobacteria</taxon>
        <taxon>Thiotrichales</taxon>
        <taxon>Piscirickettsiaceae</taxon>
        <taxon>Thiomicrorhabdus</taxon>
    </lineage>
</organism>
<keyword evidence="3" id="KW-0813">Transport</keyword>
<keyword evidence="13" id="KW-1185">Reference proteome</keyword>
<dbReference type="CDD" id="cd03255">
    <property type="entry name" value="ABC_MJ0796_LolCDE_FtsE"/>
    <property type="match status" value="1"/>
</dbReference>
<evidence type="ECO:0000256" key="4">
    <source>
        <dbReference type="ARBA" id="ARBA00022475"/>
    </source>
</evidence>
<keyword evidence="5" id="KW-0547">Nucleotide-binding</keyword>
<proteinExistence type="inferred from homology"/>
<evidence type="ECO:0000256" key="8">
    <source>
        <dbReference type="ARBA" id="ARBA00024359"/>
    </source>
</evidence>
<evidence type="ECO:0000256" key="5">
    <source>
        <dbReference type="ARBA" id="ARBA00022741"/>
    </source>
</evidence>
<dbReference type="InterPro" id="IPR015854">
    <property type="entry name" value="ABC_transpr_LolD-like"/>
</dbReference>
<keyword evidence="6 12" id="KW-0067">ATP-binding</keyword>
<gene>
    <name evidence="12" type="ORF">J3998_06960</name>
</gene>
<evidence type="ECO:0000256" key="9">
    <source>
        <dbReference type="ARBA" id="ARBA00024432"/>
    </source>
</evidence>
<dbReference type="Gene3D" id="3.40.50.300">
    <property type="entry name" value="P-loop containing nucleotide triphosphate hydrolases"/>
    <property type="match status" value="1"/>
</dbReference>
<dbReference type="InterPro" id="IPR027417">
    <property type="entry name" value="P-loop_NTPase"/>
</dbReference>
<keyword evidence="4" id="KW-1003">Cell membrane</keyword>
<name>A0ABS3Q4Q3_9GAMM</name>
<evidence type="ECO:0000256" key="10">
    <source>
        <dbReference type="ARBA" id="ARBA00024721"/>
    </source>
</evidence>
<comment type="similarity">
    <text evidence="8">Belongs to the ABC transporter superfamily. HrtA family.</text>
</comment>
<dbReference type="InterPro" id="IPR003439">
    <property type="entry name" value="ABC_transporter-like_ATP-bd"/>
</dbReference>
<comment type="subcellular location">
    <subcellularLocation>
        <location evidence="1">Cell membrane</location>
        <topology evidence="1">Peripheral membrane protein</topology>
    </subcellularLocation>
</comment>
<evidence type="ECO:0000256" key="1">
    <source>
        <dbReference type="ARBA" id="ARBA00004202"/>
    </source>
</evidence>
<sequence length="235" mass="25899">MSTGIRIENLQKTYGQGDNAVEVIKGASFEVQRGELAALIAPSGAGKSTLLMMIGCVLEPSGGEIWLGDTQVYADRWTTKDARTIRREKIGFIFQAHYLIPFLNVLENVSLLPQTNKEPEAVIRKRATQLLDYLGLGEKLHAMPSDLSGGQNQRVAIARALATEPQIILADEPTAALDIERAHSVAKLLRQIAKEQQVAIIMVTHDERLLPYCDKILKINEGKIDTSQVESDQVI</sequence>
<protein>
    <recommendedName>
        <fullName evidence="9">Putative hemin import ATP-binding protein HrtA</fullName>
    </recommendedName>
</protein>
<feature type="domain" description="ABC transporter" evidence="11">
    <location>
        <begin position="5"/>
        <end position="235"/>
    </location>
</feature>
<evidence type="ECO:0000256" key="6">
    <source>
        <dbReference type="ARBA" id="ARBA00022840"/>
    </source>
</evidence>
<dbReference type="Proteomes" id="UP000664835">
    <property type="component" value="Unassembled WGS sequence"/>
</dbReference>
<comment type="subunit">
    <text evidence="2">The complex is composed of two ATP-binding proteins (HrtA), two transmembrane proteins (HrtB) and a solute-binding protein.</text>
</comment>
<dbReference type="PANTHER" id="PTHR24220:SF666">
    <property type="entry name" value="HEMIN IMPORT ATP-BINDING PROTEIN HRTA-RELATED"/>
    <property type="match status" value="1"/>
</dbReference>
<comment type="function">
    <text evidence="10">Part of the ABC transporter complex hrt involved in hemin import. Responsible for energy coupling to the transport system.</text>
</comment>
<comment type="caution">
    <text evidence="12">The sequence shown here is derived from an EMBL/GenBank/DDBJ whole genome shotgun (WGS) entry which is preliminary data.</text>
</comment>